<dbReference type="Gene3D" id="1.20.120.1630">
    <property type="match status" value="1"/>
</dbReference>
<evidence type="ECO:0000313" key="6">
    <source>
        <dbReference type="EMBL" id="OWQ99401.1"/>
    </source>
</evidence>
<dbReference type="AlphaFoldDB" id="A0A246K219"/>
<evidence type="ECO:0000313" key="7">
    <source>
        <dbReference type="Proteomes" id="UP000197361"/>
    </source>
</evidence>
<evidence type="ECO:0000256" key="2">
    <source>
        <dbReference type="ARBA" id="ARBA00022692"/>
    </source>
</evidence>
<feature type="transmembrane region" description="Helical" evidence="5">
    <location>
        <begin position="215"/>
        <end position="233"/>
    </location>
</feature>
<dbReference type="Pfam" id="PF04140">
    <property type="entry name" value="ICMT"/>
    <property type="match status" value="1"/>
</dbReference>
<dbReference type="Proteomes" id="UP000197361">
    <property type="component" value="Unassembled WGS sequence"/>
</dbReference>
<keyword evidence="7" id="KW-1185">Reference proteome</keyword>
<evidence type="ECO:0000256" key="3">
    <source>
        <dbReference type="ARBA" id="ARBA00022989"/>
    </source>
</evidence>
<accession>A0A246K219</accession>
<dbReference type="GO" id="GO:0016020">
    <property type="term" value="C:membrane"/>
    <property type="evidence" value="ECO:0007669"/>
    <property type="project" value="UniProtKB-SubCell"/>
</dbReference>
<dbReference type="GO" id="GO:0004671">
    <property type="term" value="F:protein C-terminal S-isoprenylcysteine carboxyl O-methyltransferase activity"/>
    <property type="evidence" value="ECO:0007669"/>
    <property type="project" value="InterPro"/>
</dbReference>
<feature type="transmembrane region" description="Helical" evidence="5">
    <location>
        <begin position="119"/>
        <end position="138"/>
    </location>
</feature>
<evidence type="ECO:0000256" key="5">
    <source>
        <dbReference type="SAM" id="Phobius"/>
    </source>
</evidence>
<dbReference type="OrthoDB" id="7388137at2"/>
<feature type="transmembrane region" description="Helical" evidence="5">
    <location>
        <begin position="287"/>
        <end position="310"/>
    </location>
</feature>
<feature type="transmembrane region" description="Helical" evidence="5">
    <location>
        <begin position="158"/>
        <end position="173"/>
    </location>
</feature>
<feature type="transmembrane region" description="Helical" evidence="5">
    <location>
        <begin position="253"/>
        <end position="275"/>
    </location>
</feature>
<feature type="transmembrane region" description="Helical" evidence="5">
    <location>
        <begin position="72"/>
        <end position="92"/>
    </location>
</feature>
<comment type="subcellular location">
    <subcellularLocation>
        <location evidence="1">Membrane</location>
        <topology evidence="1">Multi-pass membrane protein</topology>
    </subcellularLocation>
</comment>
<keyword evidence="4 5" id="KW-0472">Membrane</keyword>
<evidence type="ECO:0000256" key="4">
    <source>
        <dbReference type="ARBA" id="ARBA00023136"/>
    </source>
</evidence>
<keyword evidence="3 5" id="KW-1133">Transmembrane helix</keyword>
<protein>
    <submittedName>
        <fullName evidence="6">Protein-S-isoprenylcysteine methyltransferase</fullName>
    </submittedName>
</protein>
<evidence type="ECO:0000256" key="1">
    <source>
        <dbReference type="ARBA" id="ARBA00004141"/>
    </source>
</evidence>
<keyword evidence="2 5" id="KW-0812">Transmembrane</keyword>
<dbReference type="InterPro" id="IPR007269">
    <property type="entry name" value="ICMT_MeTrfase"/>
</dbReference>
<reference evidence="6 7" key="1">
    <citation type="journal article" date="2010" name="Int. J. Syst. Evol. Microbiol.">
        <title>Sphingopyxis bauzanensis sp. nov., a psychrophilic bacterium isolated from soil.</title>
        <authorList>
            <person name="Zhang D.C."/>
            <person name="Liu H.C."/>
            <person name="Xin Y.H."/>
            <person name="Zhou Y.G."/>
            <person name="Schinner F."/>
            <person name="Margesin R."/>
        </authorList>
    </citation>
    <scope>NUCLEOTIDE SEQUENCE [LARGE SCALE GENOMIC DNA]</scope>
    <source>
        <strain evidence="6 7">DSM 22271</strain>
    </source>
</reference>
<keyword evidence="6" id="KW-0808">Transferase</keyword>
<comment type="caution">
    <text evidence="6">The sequence shown here is derived from an EMBL/GenBank/DDBJ whole genome shotgun (WGS) entry which is preliminary data.</text>
</comment>
<keyword evidence="6" id="KW-0489">Methyltransferase</keyword>
<proteinExistence type="predicted"/>
<feature type="transmembrane region" description="Helical" evidence="5">
    <location>
        <begin position="330"/>
        <end position="353"/>
    </location>
</feature>
<dbReference type="EMBL" id="NISK01000001">
    <property type="protein sequence ID" value="OWQ99401.1"/>
    <property type="molecule type" value="Genomic_DNA"/>
</dbReference>
<sequence length="472" mass="52478">MNPMVKTDPSGTFGASASQTVSTVRPRSAVSAGVGFVGLGGLLGYLLLARYAPEIAACLGIDWGARGPMSGPNSAIASVLACGIPMVLWSVFVDKVHRNPSTGIDWAQRRPWRETVDISLTKLAGLWATWGLIALIYATMRYYWTGNYAFSMDLLERVAPWLLLVSVPYMLWLDRRMIEPRDGCYQFGRWLIASPKKGGRQPVDGRAIGHHLRAWAVKGFFTAFMLSIVPGNFSALVTVPMRDVLANPYMTGIWTLNFLYLIDVHIATVGYILTLKPLDAHIRTANPYGMAWVAALVCYPPFILMSGGPLDYQVNGADWGHWLAGQERLLIVWAVMLALLTAIYSWATMAFGIRFSNLTHRGIITHGPYRFTRHPAYVSKNLSWWVAAMPFLVTAGGWVEGARNVVLLAMVSGVYYWRAKTEEKHLLADPAYVAYWNWAQANAFVPRLCARLTGRQRPLIRLEPDERVGPVA</sequence>
<organism evidence="6 7">
    <name type="scientific">Sphingopyxis bauzanensis</name>
    <dbReference type="NCBI Taxonomy" id="651663"/>
    <lineage>
        <taxon>Bacteria</taxon>
        <taxon>Pseudomonadati</taxon>
        <taxon>Pseudomonadota</taxon>
        <taxon>Alphaproteobacteria</taxon>
        <taxon>Sphingomonadales</taxon>
        <taxon>Sphingomonadaceae</taxon>
        <taxon>Sphingopyxis</taxon>
    </lineage>
</organism>
<dbReference type="GO" id="GO:0032259">
    <property type="term" value="P:methylation"/>
    <property type="evidence" value="ECO:0007669"/>
    <property type="project" value="UniProtKB-KW"/>
</dbReference>
<gene>
    <name evidence="6" type="ORF">CDQ92_04490</name>
</gene>
<name>A0A246K219_9SPHN</name>
<feature type="transmembrane region" description="Helical" evidence="5">
    <location>
        <begin position="29"/>
        <end position="52"/>
    </location>
</feature>